<accession>A0A2A2LWQ5</accession>
<dbReference type="PROSITE" id="PS50156">
    <property type="entry name" value="SSD"/>
    <property type="match status" value="1"/>
</dbReference>
<dbReference type="Pfam" id="PF02460">
    <property type="entry name" value="Patched"/>
    <property type="match status" value="1"/>
</dbReference>
<evidence type="ECO:0000256" key="3">
    <source>
        <dbReference type="ARBA" id="ARBA00022475"/>
    </source>
</evidence>
<dbReference type="PRINTS" id="PR00702">
    <property type="entry name" value="ACRIFLAVINRP"/>
</dbReference>
<keyword evidence="4 9" id="KW-0812">Transmembrane</keyword>
<feature type="region of interest" description="Disordered" evidence="8">
    <location>
        <begin position="950"/>
        <end position="1041"/>
    </location>
</feature>
<evidence type="ECO:0000256" key="6">
    <source>
        <dbReference type="ARBA" id="ARBA00023136"/>
    </source>
</evidence>
<feature type="compositionally biased region" description="Polar residues" evidence="8">
    <location>
        <begin position="950"/>
        <end position="959"/>
    </location>
</feature>
<feature type="compositionally biased region" description="Polar residues" evidence="8">
    <location>
        <begin position="1005"/>
        <end position="1034"/>
    </location>
</feature>
<evidence type="ECO:0000259" key="10">
    <source>
        <dbReference type="PROSITE" id="PS50156"/>
    </source>
</evidence>
<keyword evidence="6 9" id="KW-0472">Membrane</keyword>
<dbReference type="GO" id="GO:0006897">
    <property type="term" value="P:endocytosis"/>
    <property type="evidence" value="ECO:0007669"/>
    <property type="project" value="TreeGrafter"/>
</dbReference>
<evidence type="ECO:0000256" key="2">
    <source>
        <dbReference type="ARBA" id="ARBA00005585"/>
    </source>
</evidence>
<dbReference type="GO" id="GO:0022857">
    <property type="term" value="F:transmembrane transporter activity"/>
    <property type="evidence" value="ECO:0007669"/>
    <property type="project" value="InterPro"/>
</dbReference>
<evidence type="ECO:0000256" key="9">
    <source>
        <dbReference type="SAM" id="Phobius"/>
    </source>
</evidence>
<gene>
    <name evidence="11" type="ORF">WR25_06996</name>
</gene>
<keyword evidence="7" id="KW-0325">Glycoprotein</keyword>
<feature type="transmembrane region" description="Helical" evidence="9">
    <location>
        <begin position="747"/>
        <end position="773"/>
    </location>
</feature>
<comment type="subcellular location">
    <subcellularLocation>
        <location evidence="1">Cell membrane</location>
        <topology evidence="1">Multi-pass membrane protein</topology>
    </subcellularLocation>
</comment>
<dbReference type="GO" id="GO:0005886">
    <property type="term" value="C:plasma membrane"/>
    <property type="evidence" value="ECO:0007669"/>
    <property type="project" value="UniProtKB-SubCell"/>
</dbReference>
<dbReference type="FunFam" id="1.20.1640.10:FF:000013">
    <property type="entry name" value="PaTched Related family"/>
    <property type="match status" value="1"/>
</dbReference>
<dbReference type="InterPro" id="IPR000731">
    <property type="entry name" value="SSD"/>
</dbReference>
<dbReference type="Gene3D" id="1.20.1640.10">
    <property type="entry name" value="Multidrug efflux transporter AcrB transmembrane domain"/>
    <property type="match status" value="2"/>
</dbReference>
<feature type="transmembrane region" description="Helical" evidence="9">
    <location>
        <begin position="806"/>
        <end position="828"/>
    </location>
</feature>
<feature type="domain" description="SSD" evidence="10">
    <location>
        <begin position="312"/>
        <end position="469"/>
    </location>
</feature>
<dbReference type="GO" id="GO:0030659">
    <property type="term" value="C:cytoplasmic vesicle membrane"/>
    <property type="evidence" value="ECO:0007669"/>
    <property type="project" value="TreeGrafter"/>
</dbReference>
<evidence type="ECO:0000256" key="1">
    <source>
        <dbReference type="ARBA" id="ARBA00004651"/>
    </source>
</evidence>
<dbReference type="PANTHER" id="PTHR10796">
    <property type="entry name" value="PATCHED-RELATED"/>
    <property type="match status" value="1"/>
</dbReference>
<sequence>MSSSLFTRLRIKYLYSFIFSLLRETSPNPGEEFPRGMAGMRLRFDLIEQLASSQFHRLGIYISKHPYPFIAFPLLLTLACSVGFLHLNLVTDAIYLFTPVGAQSKLERQAIHEKWPLTDGNYVPGRAVTQSREVQVTVLARDNENILTKPYSEAVYRLNQFILSKVRVLHNSRFYTYKDLCMTFKSDGCQMNRHVNIISDLFEHGFNITFPYFRLGTEGGYLASSMGGVSLMKLDNGTQILAGARAWFMIYQLQFYPKEVSYISGLWENALGEALKNYPPDPYITITYFHSQTLTDELGRNADSLMPRFVIAFLTLVAFSCVCSISLIDGTFYIDWVLSKPILSVIGVMSAGMSIVTSIGGLSLIGMPYNDIVAVMPFLVVAVGTDNMFLMVSAVRRTPRSHPAEKRMAECMADAAVSILITSSTDVLSFGVGTITSIPAVQIFCTYTGVAIFFAFVYQITFFAGCLALFTRYEEEERNSVFYLKTIPEGSIIKTETKVEGVPLLQKLFNLGSRVNRKVDSQRDDIKEPATARFFKEWYAPILMHPAVRALSMIWMIIYLCGAYYGCTQIKEGLEPVNLLVQDSYAIPHYHLLEKYFWKYGATLQIVLNNAPDFRKDGVRERVKAMIAQFATSNHSIGMESAQCWIFEMERYYEQLDTKIADSHFYGMLQHYLASAKNLIWTEDLYWDRDARGDDVVTSFRFLIGLRDIVTTIDQTEATLLFRDIASQWSEYNVTTFMPLWLFTDQYVIIVPNTVQNIIIALLVMIVIALMLIPQPLCAFWVALACASIDFGVIGYMTLWGVNLDAISMITIIMSIGFSVDYSAHITYGYVVSPCNSPADRVIDALSALGWPLFQGGLSTILAVVVLADVPAYMIVTFFKTVVLAISLGLLHGLVFLPVLLSIFVRGCCTISHANHAASSTPSIIYGTKFEGSTMEKYVQVSPSVTTGLGSSNVSSRVQPPSALPSSAWSAGRPSVVSASPIGSPHNQTISSSGDEGESIYKSPSALSFSTAKSGSSSIQSPHKLLNRTSSNSHKSPEHLD</sequence>
<dbReference type="GO" id="GO:0018996">
    <property type="term" value="P:molting cycle, collagen and cuticulin-based cuticle"/>
    <property type="evidence" value="ECO:0007669"/>
    <property type="project" value="TreeGrafter"/>
</dbReference>
<comment type="caution">
    <text evidence="11">The sequence shown here is derived from an EMBL/GenBank/DDBJ whole genome shotgun (WGS) entry which is preliminary data.</text>
</comment>
<feature type="transmembrane region" description="Helical" evidence="9">
    <location>
        <begin position="447"/>
        <end position="470"/>
    </location>
</feature>
<feature type="compositionally biased region" description="Low complexity" evidence="8">
    <location>
        <begin position="960"/>
        <end position="971"/>
    </location>
</feature>
<keyword evidence="3" id="KW-1003">Cell membrane</keyword>
<dbReference type="AlphaFoldDB" id="A0A2A2LWQ5"/>
<evidence type="ECO:0000256" key="4">
    <source>
        <dbReference type="ARBA" id="ARBA00022692"/>
    </source>
</evidence>
<feature type="transmembrane region" description="Helical" evidence="9">
    <location>
        <begin position="779"/>
        <end position="799"/>
    </location>
</feature>
<dbReference type="SUPFAM" id="SSF82866">
    <property type="entry name" value="Multidrug efflux transporter AcrB transmembrane domain"/>
    <property type="match status" value="2"/>
</dbReference>
<evidence type="ECO:0000313" key="12">
    <source>
        <dbReference type="Proteomes" id="UP000218231"/>
    </source>
</evidence>
<evidence type="ECO:0000256" key="5">
    <source>
        <dbReference type="ARBA" id="ARBA00022989"/>
    </source>
</evidence>
<protein>
    <recommendedName>
        <fullName evidence="10">SSD domain-containing protein</fullName>
    </recommendedName>
</protein>
<dbReference type="InterPro" id="IPR051697">
    <property type="entry name" value="Patched_domain-protein"/>
</dbReference>
<keyword evidence="12" id="KW-1185">Reference proteome</keyword>
<dbReference type="EMBL" id="LIAE01006364">
    <property type="protein sequence ID" value="PAV90656.1"/>
    <property type="molecule type" value="Genomic_DNA"/>
</dbReference>
<feature type="transmembrane region" description="Helical" evidence="9">
    <location>
        <begin position="882"/>
        <end position="905"/>
    </location>
</feature>
<feature type="transmembrane region" description="Helical" evidence="9">
    <location>
        <begin position="372"/>
        <end position="395"/>
    </location>
</feature>
<evidence type="ECO:0000256" key="8">
    <source>
        <dbReference type="SAM" id="MobiDB-lite"/>
    </source>
</evidence>
<feature type="compositionally biased region" description="Polar residues" evidence="8">
    <location>
        <begin position="985"/>
        <end position="994"/>
    </location>
</feature>
<organism evidence="11 12">
    <name type="scientific">Diploscapter pachys</name>
    <dbReference type="NCBI Taxonomy" id="2018661"/>
    <lineage>
        <taxon>Eukaryota</taxon>
        <taxon>Metazoa</taxon>
        <taxon>Ecdysozoa</taxon>
        <taxon>Nematoda</taxon>
        <taxon>Chromadorea</taxon>
        <taxon>Rhabditida</taxon>
        <taxon>Rhabditina</taxon>
        <taxon>Rhabditomorpha</taxon>
        <taxon>Rhabditoidea</taxon>
        <taxon>Rhabditidae</taxon>
        <taxon>Diploscapter</taxon>
    </lineage>
</organism>
<proteinExistence type="inferred from homology"/>
<comment type="similarity">
    <text evidence="2">Belongs to the patched family.</text>
</comment>
<dbReference type="PANTHER" id="PTHR10796:SF192">
    <property type="entry name" value="SSD DOMAIN-CONTAINING PROTEIN"/>
    <property type="match status" value="1"/>
</dbReference>
<name>A0A2A2LWQ5_9BILA</name>
<dbReference type="InterPro" id="IPR003392">
    <property type="entry name" value="PTHD_SSD"/>
</dbReference>
<feature type="transmembrane region" description="Helical" evidence="9">
    <location>
        <begin position="309"/>
        <end position="330"/>
    </location>
</feature>
<dbReference type="OrthoDB" id="6510177at2759"/>
<feature type="transmembrane region" description="Helical" evidence="9">
    <location>
        <begin position="342"/>
        <end position="366"/>
    </location>
</feature>
<feature type="transmembrane region" description="Helical" evidence="9">
    <location>
        <begin position="416"/>
        <end position="441"/>
    </location>
</feature>
<keyword evidence="5 9" id="KW-1133">Transmembrane helix</keyword>
<dbReference type="InterPro" id="IPR001036">
    <property type="entry name" value="Acrflvin-R"/>
</dbReference>
<dbReference type="Proteomes" id="UP000218231">
    <property type="component" value="Unassembled WGS sequence"/>
</dbReference>
<evidence type="ECO:0000256" key="7">
    <source>
        <dbReference type="ARBA" id="ARBA00023180"/>
    </source>
</evidence>
<dbReference type="STRING" id="2018661.A0A2A2LWQ5"/>
<reference evidence="11 12" key="1">
    <citation type="journal article" date="2017" name="Curr. Biol.">
        <title>Genome architecture and evolution of a unichromosomal asexual nematode.</title>
        <authorList>
            <person name="Fradin H."/>
            <person name="Zegar C."/>
            <person name="Gutwein M."/>
            <person name="Lucas J."/>
            <person name="Kovtun M."/>
            <person name="Corcoran D."/>
            <person name="Baugh L.R."/>
            <person name="Kiontke K."/>
            <person name="Gunsalus K."/>
            <person name="Fitch D.H."/>
            <person name="Piano F."/>
        </authorList>
    </citation>
    <scope>NUCLEOTIDE SEQUENCE [LARGE SCALE GENOMIC DNA]</scope>
    <source>
        <strain evidence="11">PF1309</strain>
    </source>
</reference>
<feature type="transmembrane region" description="Helical" evidence="9">
    <location>
        <begin position="848"/>
        <end position="870"/>
    </location>
</feature>
<evidence type="ECO:0000313" key="11">
    <source>
        <dbReference type="EMBL" id="PAV90656.1"/>
    </source>
</evidence>